<dbReference type="Pfam" id="PF00126">
    <property type="entry name" value="HTH_1"/>
    <property type="match status" value="1"/>
</dbReference>
<name>A0A1G5GA56_9BACT</name>
<evidence type="ECO:0000313" key="7">
    <source>
        <dbReference type="Proteomes" id="UP000198870"/>
    </source>
</evidence>
<dbReference type="GO" id="GO:0000976">
    <property type="term" value="F:transcription cis-regulatory region binding"/>
    <property type="evidence" value="ECO:0007669"/>
    <property type="project" value="TreeGrafter"/>
</dbReference>
<keyword evidence="7" id="KW-1185">Reference proteome</keyword>
<protein>
    <submittedName>
        <fullName evidence="6">Transcriptional regulator, LysR family</fullName>
    </submittedName>
</protein>
<evidence type="ECO:0000313" key="6">
    <source>
        <dbReference type="EMBL" id="SCY48384.1"/>
    </source>
</evidence>
<dbReference type="PROSITE" id="PS50931">
    <property type="entry name" value="HTH_LYSR"/>
    <property type="match status" value="1"/>
</dbReference>
<dbReference type="PRINTS" id="PR00039">
    <property type="entry name" value="HTHLYSR"/>
</dbReference>
<keyword evidence="3" id="KW-0238">DNA-binding</keyword>
<dbReference type="PANTHER" id="PTHR30126:SF91">
    <property type="entry name" value="LYSR FAMILY TRANSCRIPTIONAL REGULATOR"/>
    <property type="match status" value="1"/>
</dbReference>
<sequence length="299" mass="32692">MGFSLEYLDAFVAAVETGSFSAAARRLGKAQSRVSTAIANLEIDLGVPLFDRSGKYPVLTSAGERLLREAREIRERCRAFSDHADRLAGGVEPMIRLAVDELLPSSILADLLEGFSGHFPDTDVEILTGVMGDVGEMVSSGRVDAGIELPLGIPSDDCDWRLLGRMGFSVMAAPHHPLAALKKVSPRDLAPHRQLVTVSRKGEREPEAYRFGRRIWQCESSHVIRELVLRGHGWAALARHQVAEDVRVGRLVALPVGFAGSCFQSDIYFIWEKGRPLTPAAEWLAESLSGILTRSLPPT</sequence>
<organism evidence="6 7">
    <name type="scientific">Desulfoluna spongiiphila</name>
    <dbReference type="NCBI Taxonomy" id="419481"/>
    <lineage>
        <taxon>Bacteria</taxon>
        <taxon>Pseudomonadati</taxon>
        <taxon>Thermodesulfobacteriota</taxon>
        <taxon>Desulfobacteria</taxon>
        <taxon>Desulfobacterales</taxon>
        <taxon>Desulfolunaceae</taxon>
        <taxon>Desulfoluna</taxon>
    </lineage>
</organism>
<feature type="domain" description="HTH lysR-type" evidence="5">
    <location>
        <begin position="3"/>
        <end position="60"/>
    </location>
</feature>
<dbReference type="Pfam" id="PF03466">
    <property type="entry name" value="LysR_substrate"/>
    <property type="match status" value="1"/>
</dbReference>
<evidence type="ECO:0000256" key="1">
    <source>
        <dbReference type="ARBA" id="ARBA00009437"/>
    </source>
</evidence>
<evidence type="ECO:0000256" key="4">
    <source>
        <dbReference type="ARBA" id="ARBA00023163"/>
    </source>
</evidence>
<dbReference type="CDD" id="cd05466">
    <property type="entry name" value="PBP2_LTTR_substrate"/>
    <property type="match status" value="1"/>
</dbReference>
<dbReference type="GO" id="GO:0003700">
    <property type="term" value="F:DNA-binding transcription factor activity"/>
    <property type="evidence" value="ECO:0007669"/>
    <property type="project" value="InterPro"/>
</dbReference>
<dbReference type="InterPro" id="IPR036388">
    <property type="entry name" value="WH-like_DNA-bd_sf"/>
</dbReference>
<dbReference type="InterPro" id="IPR000847">
    <property type="entry name" value="LysR_HTH_N"/>
</dbReference>
<dbReference type="Proteomes" id="UP000198870">
    <property type="component" value="Unassembled WGS sequence"/>
</dbReference>
<dbReference type="InterPro" id="IPR005119">
    <property type="entry name" value="LysR_subst-bd"/>
</dbReference>
<dbReference type="AlphaFoldDB" id="A0A1G5GA56"/>
<accession>A0A1G5GA56</accession>
<evidence type="ECO:0000259" key="5">
    <source>
        <dbReference type="PROSITE" id="PS50931"/>
    </source>
</evidence>
<dbReference type="SUPFAM" id="SSF53850">
    <property type="entry name" value="Periplasmic binding protein-like II"/>
    <property type="match status" value="1"/>
</dbReference>
<dbReference type="SUPFAM" id="SSF46785">
    <property type="entry name" value="Winged helix' DNA-binding domain"/>
    <property type="match status" value="1"/>
</dbReference>
<gene>
    <name evidence="6" type="ORF">SAMN05216233_11032</name>
</gene>
<dbReference type="EMBL" id="FMUX01000010">
    <property type="protein sequence ID" value="SCY48384.1"/>
    <property type="molecule type" value="Genomic_DNA"/>
</dbReference>
<dbReference type="PANTHER" id="PTHR30126">
    <property type="entry name" value="HTH-TYPE TRANSCRIPTIONAL REGULATOR"/>
    <property type="match status" value="1"/>
</dbReference>
<reference evidence="6 7" key="1">
    <citation type="submission" date="2016-10" db="EMBL/GenBank/DDBJ databases">
        <authorList>
            <person name="de Groot N.N."/>
        </authorList>
    </citation>
    <scope>NUCLEOTIDE SEQUENCE [LARGE SCALE GENOMIC DNA]</scope>
    <source>
        <strain evidence="6 7">AA1</strain>
    </source>
</reference>
<keyword evidence="2" id="KW-0805">Transcription regulation</keyword>
<evidence type="ECO:0000256" key="2">
    <source>
        <dbReference type="ARBA" id="ARBA00023015"/>
    </source>
</evidence>
<dbReference type="InterPro" id="IPR036390">
    <property type="entry name" value="WH_DNA-bd_sf"/>
</dbReference>
<dbReference type="FunFam" id="1.10.10.10:FF:000001">
    <property type="entry name" value="LysR family transcriptional regulator"/>
    <property type="match status" value="1"/>
</dbReference>
<keyword evidence="4" id="KW-0804">Transcription</keyword>
<dbReference type="STRING" id="419481.SAMN05216233_11032"/>
<dbReference type="Gene3D" id="1.10.10.10">
    <property type="entry name" value="Winged helix-like DNA-binding domain superfamily/Winged helix DNA-binding domain"/>
    <property type="match status" value="1"/>
</dbReference>
<evidence type="ECO:0000256" key="3">
    <source>
        <dbReference type="ARBA" id="ARBA00023125"/>
    </source>
</evidence>
<dbReference type="Gene3D" id="3.40.190.290">
    <property type="match status" value="1"/>
</dbReference>
<dbReference type="RefSeq" id="WP_175469796.1">
    <property type="nucleotide sequence ID" value="NZ_FMUX01000010.1"/>
</dbReference>
<proteinExistence type="inferred from homology"/>
<comment type="similarity">
    <text evidence="1">Belongs to the LysR transcriptional regulatory family.</text>
</comment>